<feature type="chain" id="PRO_5047012951" evidence="5">
    <location>
        <begin position="24"/>
        <end position="500"/>
    </location>
</feature>
<comment type="subcellular location">
    <subcellularLocation>
        <location evidence="1">Cell envelope</location>
    </subcellularLocation>
</comment>
<evidence type="ECO:0000256" key="4">
    <source>
        <dbReference type="ARBA" id="ARBA00023284"/>
    </source>
</evidence>
<gene>
    <name evidence="7" type="ORF">H8B15_01835</name>
</gene>
<feature type="signal peptide" evidence="5">
    <location>
        <begin position="1"/>
        <end position="23"/>
    </location>
</feature>
<evidence type="ECO:0000259" key="6">
    <source>
        <dbReference type="PROSITE" id="PS51352"/>
    </source>
</evidence>
<name>A0ABR7MGD6_9BACT</name>
<dbReference type="RefSeq" id="WP_187317945.1">
    <property type="nucleotide sequence ID" value="NZ_JACSCY010000001.1"/>
</dbReference>
<dbReference type="PROSITE" id="PS51352">
    <property type="entry name" value="THIOREDOXIN_2"/>
    <property type="match status" value="1"/>
</dbReference>
<reference evidence="7 8" key="1">
    <citation type="submission" date="2020-08" db="EMBL/GenBank/DDBJ databases">
        <title>Hymenobacter sp.</title>
        <authorList>
            <person name="Kim M.K."/>
        </authorList>
    </citation>
    <scope>NUCLEOTIDE SEQUENCE [LARGE SCALE GENOMIC DNA]</scope>
    <source>
        <strain evidence="7 8">BT507</strain>
    </source>
</reference>
<dbReference type="CDD" id="cd02966">
    <property type="entry name" value="TlpA_like_family"/>
    <property type="match status" value="1"/>
</dbReference>
<proteinExistence type="predicted"/>
<dbReference type="InterPro" id="IPR036249">
    <property type="entry name" value="Thioredoxin-like_sf"/>
</dbReference>
<evidence type="ECO:0000313" key="8">
    <source>
        <dbReference type="Proteomes" id="UP000622017"/>
    </source>
</evidence>
<dbReference type="PANTHER" id="PTHR42852:SF6">
    <property type="entry name" value="THIOL:DISULFIDE INTERCHANGE PROTEIN DSBE"/>
    <property type="match status" value="1"/>
</dbReference>
<sequence length="500" mass="57420">MLICRILLLAVVCALFASTSSYARRREALLIASKDGDAIHPYYYNILQKEGKIKRVHPGDTLRIAFDENSYVPLTVRFMIVASNMREQPVLLVMPGDIITVRYNEAATTYSFSGTYQAELQFYHDLRRGPFSLDDWGNLGSIDYISDDIKRRPPTLEGYMKHWQRLRLTGDSLIVAVRTTPGIRPAVAEALARELRLQTVIYLLHGTWYHKLYNTQPFVPRGVRMIRDTMQLSIVTTFPAVYQDSVRAQMRLLRSQQLLPPVASWRRLLTLKQLVPYLTMLRNRPASTSAQYAVAKQELTGLEREWVCYALMEDAQLMHRPIGPLLKDYRTWVMPESRFVRILTHQDQFTLVMPKQQMATTDTLVAPDGSRQTLAALLARHRGKVIYLDLWASWCAPCIMEFPATAALRRHYQGKQVVVIQLSIDKNKQAWQQAGKEFLAGVREQYHFASPTTAGFLKRFTVNSIPRYVLLDKYGIVRYADALRPNDPELKLLIADLLAR</sequence>
<accession>A0ABR7MGD6</accession>
<keyword evidence="3" id="KW-1015">Disulfide bond</keyword>
<evidence type="ECO:0000256" key="2">
    <source>
        <dbReference type="ARBA" id="ARBA00022748"/>
    </source>
</evidence>
<dbReference type="InterPro" id="IPR050553">
    <property type="entry name" value="Thioredoxin_ResA/DsbE_sf"/>
</dbReference>
<feature type="domain" description="Thioredoxin" evidence="6">
    <location>
        <begin position="353"/>
        <end position="499"/>
    </location>
</feature>
<organism evidence="7 8">
    <name type="scientific">Hymenobacter citatus</name>
    <dbReference type="NCBI Taxonomy" id="2763506"/>
    <lineage>
        <taxon>Bacteria</taxon>
        <taxon>Pseudomonadati</taxon>
        <taxon>Bacteroidota</taxon>
        <taxon>Cytophagia</taxon>
        <taxon>Cytophagales</taxon>
        <taxon>Hymenobacteraceae</taxon>
        <taxon>Hymenobacter</taxon>
    </lineage>
</organism>
<keyword evidence="2" id="KW-0201">Cytochrome c-type biogenesis</keyword>
<dbReference type="Proteomes" id="UP000622017">
    <property type="component" value="Unassembled WGS sequence"/>
</dbReference>
<keyword evidence="5" id="KW-0732">Signal</keyword>
<evidence type="ECO:0000256" key="5">
    <source>
        <dbReference type="SAM" id="SignalP"/>
    </source>
</evidence>
<dbReference type="Pfam" id="PF08534">
    <property type="entry name" value="Redoxin"/>
    <property type="match status" value="1"/>
</dbReference>
<protein>
    <submittedName>
        <fullName evidence="7">TlpA family protein disulfide reductase</fullName>
    </submittedName>
</protein>
<dbReference type="SUPFAM" id="SSF52833">
    <property type="entry name" value="Thioredoxin-like"/>
    <property type="match status" value="1"/>
</dbReference>
<evidence type="ECO:0000256" key="3">
    <source>
        <dbReference type="ARBA" id="ARBA00023157"/>
    </source>
</evidence>
<dbReference type="InterPro" id="IPR013766">
    <property type="entry name" value="Thioredoxin_domain"/>
</dbReference>
<comment type="caution">
    <text evidence="7">The sequence shown here is derived from an EMBL/GenBank/DDBJ whole genome shotgun (WGS) entry which is preliminary data.</text>
</comment>
<keyword evidence="8" id="KW-1185">Reference proteome</keyword>
<dbReference type="EMBL" id="JACSCY010000001">
    <property type="protein sequence ID" value="MBC6609643.1"/>
    <property type="molecule type" value="Genomic_DNA"/>
</dbReference>
<evidence type="ECO:0000313" key="7">
    <source>
        <dbReference type="EMBL" id="MBC6609643.1"/>
    </source>
</evidence>
<evidence type="ECO:0000256" key="1">
    <source>
        <dbReference type="ARBA" id="ARBA00004196"/>
    </source>
</evidence>
<keyword evidence="4" id="KW-0676">Redox-active center</keyword>
<dbReference type="Gene3D" id="3.40.30.10">
    <property type="entry name" value="Glutaredoxin"/>
    <property type="match status" value="1"/>
</dbReference>
<dbReference type="InterPro" id="IPR013740">
    <property type="entry name" value="Redoxin"/>
</dbReference>
<dbReference type="PANTHER" id="PTHR42852">
    <property type="entry name" value="THIOL:DISULFIDE INTERCHANGE PROTEIN DSBE"/>
    <property type="match status" value="1"/>
</dbReference>